<feature type="transmembrane region" description="Helical" evidence="8">
    <location>
        <begin position="371"/>
        <end position="392"/>
    </location>
</feature>
<evidence type="ECO:0000313" key="10">
    <source>
        <dbReference type="EMBL" id="MDO6457582.1"/>
    </source>
</evidence>
<evidence type="ECO:0000256" key="4">
    <source>
        <dbReference type="ARBA" id="ARBA00022475"/>
    </source>
</evidence>
<sequence length="409" mass="44097">MEHSDMNVEQPRLGRRGTLVLLIVLGAFPPLTMDLYLPALPHMADTFGTSHAMINLTLGAYMVAFSVGMLFWGPLSERTGRKPILFTALAIYIISSLLCALSSSVEGLIAFRTVQGLAGGGVTVVGTSIVKDMFDGREREKVMATVMSLVIIAPMVAPVLGAFLLKVASWHAMFVVLALFACIAGVFVMLYRETVEEKSTAPILKSWNRLGVVLKNPHFAYLLLLFSLVPMCLTAFLGSAAYVYIDGFGMSEQTFSFIFAFNAVCAAFGPTLYLRLSRRLPVQSIILGCFLVVIVTGGMMLSVGGLSPWMFAALAAMTTIAVIIVRVPGANLLLDQQTKDTGSAAALIQFSGTMMGAAAVQIVSANAHDLIRNYGLLLMIIGTTCAMLWLIVRHRPFVTDVLPQNRAAE</sequence>
<dbReference type="GO" id="GO:1990961">
    <property type="term" value="P:xenobiotic detoxification by transmembrane export across the plasma membrane"/>
    <property type="evidence" value="ECO:0007669"/>
    <property type="project" value="InterPro"/>
</dbReference>
<evidence type="ECO:0000256" key="8">
    <source>
        <dbReference type="RuleBase" id="RU365088"/>
    </source>
</evidence>
<evidence type="ECO:0000259" key="9">
    <source>
        <dbReference type="PROSITE" id="PS50850"/>
    </source>
</evidence>
<dbReference type="AlphaFoldDB" id="A0AAW7XXA7"/>
<dbReference type="Pfam" id="PF07690">
    <property type="entry name" value="MFS_1"/>
    <property type="match status" value="1"/>
</dbReference>
<feature type="transmembrane region" description="Helical" evidence="8">
    <location>
        <begin position="346"/>
        <end position="365"/>
    </location>
</feature>
<evidence type="ECO:0000256" key="5">
    <source>
        <dbReference type="ARBA" id="ARBA00022692"/>
    </source>
</evidence>
<feature type="transmembrane region" description="Helical" evidence="8">
    <location>
        <begin position="170"/>
        <end position="191"/>
    </location>
</feature>
<evidence type="ECO:0000256" key="7">
    <source>
        <dbReference type="ARBA" id="ARBA00023136"/>
    </source>
</evidence>
<name>A0AAW7XXA7_9RHOB</name>
<keyword evidence="7 8" id="KW-0472">Membrane</keyword>
<accession>A0AAW7XXA7</accession>
<protein>
    <recommendedName>
        <fullName evidence="8">Bcr/CflA family efflux transporter</fullName>
    </recommendedName>
</protein>
<keyword evidence="5 8" id="KW-0812">Transmembrane</keyword>
<organism evidence="10 11">
    <name type="scientific">Celeribacter halophilus</name>
    <dbReference type="NCBI Taxonomy" id="576117"/>
    <lineage>
        <taxon>Bacteria</taxon>
        <taxon>Pseudomonadati</taxon>
        <taxon>Pseudomonadota</taxon>
        <taxon>Alphaproteobacteria</taxon>
        <taxon>Rhodobacterales</taxon>
        <taxon>Roseobacteraceae</taxon>
        <taxon>Celeribacter</taxon>
    </lineage>
</organism>
<dbReference type="Gene3D" id="1.20.1720.10">
    <property type="entry name" value="Multidrug resistance protein D"/>
    <property type="match status" value="1"/>
</dbReference>
<feature type="domain" description="Major facilitator superfamily (MFS) profile" evidence="9">
    <location>
        <begin position="18"/>
        <end position="400"/>
    </location>
</feature>
<feature type="transmembrane region" description="Helical" evidence="8">
    <location>
        <begin position="20"/>
        <end position="40"/>
    </location>
</feature>
<comment type="caution">
    <text evidence="10">The sequence shown here is derived from an EMBL/GenBank/DDBJ whole genome shotgun (WGS) entry which is preliminary data.</text>
</comment>
<feature type="transmembrane region" description="Helical" evidence="8">
    <location>
        <begin position="142"/>
        <end position="164"/>
    </location>
</feature>
<feature type="transmembrane region" description="Helical" evidence="8">
    <location>
        <begin position="255"/>
        <end position="273"/>
    </location>
</feature>
<feature type="transmembrane region" description="Helical" evidence="8">
    <location>
        <begin position="219"/>
        <end position="243"/>
    </location>
</feature>
<evidence type="ECO:0000256" key="2">
    <source>
        <dbReference type="ARBA" id="ARBA00006236"/>
    </source>
</evidence>
<dbReference type="InterPro" id="IPR020846">
    <property type="entry name" value="MFS_dom"/>
</dbReference>
<dbReference type="InterPro" id="IPR036259">
    <property type="entry name" value="MFS_trans_sf"/>
</dbReference>
<reference evidence="10" key="1">
    <citation type="submission" date="2023-07" db="EMBL/GenBank/DDBJ databases">
        <title>Genome content predicts the carbon catabolic preferences of heterotrophic bacteria.</title>
        <authorList>
            <person name="Gralka M."/>
        </authorList>
    </citation>
    <scope>NUCLEOTIDE SEQUENCE</scope>
    <source>
        <strain evidence="10">I2M02</strain>
    </source>
</reference>
<gene>
    <name evidence="10" type="ORF">Q4494_10880</name>
</gene>
<dbReference type="NCBIfam" id="TIGR00710">
    <property type="entry name" value="efflux_Bcr_CflA"/>
    <property type="match status" value="1"/>
</dbReference>
<evidence type="ECO:0000256" key="6">
    <source>
        <dbReference type="ARBA" id="ARBA00022989"/>
    </source>
</evidence>
<dbReference type="Proteomes" id="UP001169823">
    <property type="component" value="Unassembled WGS sequence"/>
</dbReference>
<comment type="subcellular location">
    <subcellularLocation>
        <location evidence="8">Cell inner membrane</location>
        <topology evidence="8">Multi-pass membrane protein</topology>
    </subcellularLocation>
    <subcellularLocation>
        <location evidence="1">Cell membrane</location>
        <topology evidence="1">Multi-pass membrane protein</topology>
    </subcellularLocation>
</comment>
<feature type="transmembrane region" description="Helical" evidence="8">
    <location>
        <begin position="285"/>
        <end position="303"/>
    </location>
</feature>
<dbReference type="PANTHER" id="PTHR23502">
    <property type="entry name" value="MAJOR FACILITATOR SUPERFAMILY"/>
    <property type="match status" value="1"/>
</dbReference>
<dbReference type="GO" id="GO:0042910">
    <property type="term" value="F:xenobiotic transmembrane transporter activity"/>
    <property type="evidence" value="ECO:0007669"/>
    <property type="project" value="InterPro"/>
</dbReference>
<feature type="transmembrane region" description="Helical" evidence="8">
    <location>
        <begin position="109"/>
        <end position="130"/>
    </location>
</feature>
<dbReference type="GO" id="GO:0005886">
    <property type="term" value="C:plasma membrane"/>
    <property type="evidence" value="ECO:0007669"/>
    <property type="project" value="UniProtKB-SubCell"/>
</dbReference>
<comment type="similarity">
    <text evidence="2 8">Belongs to the major facilitator superfamily. Bcr/CmlA family.</text>
</comment>
<dbReference type="PANTHER" id="PTHR23502:SF132">
    <property type="entry name" value="POLYAMINE TRANSPORTER 2-RELATED"/>
    <property type="match status" value="1"/>
</dbReference>
<dbReference type="EMBL" id="JAUOPJ010000008">
    <property type="protein sequence ID" value="MDO6457582.1"/>
    <property type="molecule type" value="Genomic_DNA"/>
</dbReference>
<keyword evidence="8" id="KW-0997">Cell inner membrane</keyword>
<dbReference type="InterPro" id="IPR011701">
    <property type="entry name" value="MFS"/>
</dbReference>
<dbReference type="PROSITE" id="PS50850">
    <property type="entry name" value="MFS"/>
    <property type="match status" value="1"/>
</dbReference>
<proteinExistence type="inferred from homology"/>
<feature type="transmembrane region" description="Helical" evidence="8">
    <location>
        <begin position="52"/>
        <end position="72"/>
    </location>
</feature>
<feature type="transmembrane region" description="Helical" evidence="8">
    <location>
        <begin position="309"/>
        <end position="334"/>
    </location>
</feature>
<keyword evidence="6 8" id="KW-1133">Transmembrane helix</keyword>
<dbReference type="SUPFAM" id="SSF103473">
    <property type="entry name" value="MFS general substrate transporter"/>
    <property type="match status" value="1"/>
</dbReference>
<dbReference type="RefSeq" id="WP_303480145.1">
    <property type="nucleotide sequence ID" value="NZ_JAUOPJ010000008.1"/>
</dbReference>
<dbReference type="InterPro" id="IPR004812">
    <property type="entry name" value="Efflux_drug-R_Bcr/CmlA"/>
</dbReference>
<keyword evidence="4" id="KW-1003">Cell membrane</keyword>
<feature type="transmembrane region" description="Helical" evidence="8">
    <location>
        <begin position="84"/>
        <end position="103"/>
    </location>
</feature>
<evidence type="ECO:0000256" key="1">
    <source>
        <dbReference type="ARBA" id="ARBA00004651"/>
    </source>
</evidence>
<evidence type="ECO:0000256" key="3">
    <source>
        <dbReference type="ARBA" id="ARBA00022448"/>
    </source>
</evidence>
<keyword evidence="3 8" id="KW-0813">Transport</keyword>
<evidence type="ECO:0000313" key="11">
    <source>
        <dbReference type="Proteomes" id="UP001169823"/>
    </source>
</evidence>